<dbReference type="InterPro" id="IPR001891">
    <property type="entry name" value="Malic_OxRdtase"/>
</dbReference>
<dbReference type="PIRSF" id="PIRSF000106">
    <property type="entry name" value="ME"/>
    <property type="match status" value="1"/>
</dbReference>
<feature type="domain" description="Malic enzyme N-terminal" evidence="4">
    <location>
        <begin position="20"/>
        <end position="154"/>
    </location>
</feature>
<evidence type="ECO:0000256" key="2">
    <source>
        <dbReference type="ARBA" id="ARBA00023002"/>
    </source>
</evidence>
<evidence type="ECO:0000313" key="6">
    <source>
        <dbReference type="Proteomes" id="UP000266720"/>
    </source>
</evidence>
<dbReference type="InterPro" id="IPR046346">
    <property type="entry name" value="Aminoacid_DH-like_N_sf"/>
</dbReference>
<dbReference type="AlphaFoldDB" id="A0A3G1A7C2"/>
<evidence type="ECO:0000256" key="1">
    <source>
        <dbReference type="ARBA" id="ARBA00008785"/>
    </source>
</evidence>
<dbReference type="EMBL" id="CP007493">
    <property type="protein sequence ID" value="AJB42015.1"/>
    <property type="molecule type" value="Genomic_DNA"/>
</dbReference>
<dbReference type="Proteomes" id="UP000266720">
    <property type="component" value="Chromosome"/>
</dbReference>
<dbReference type="SMART" id="SM00919">
    <property type="entry name" value="Malic_M"/>
    <property type="match status" value="1"/>
</dbReference>
<dbReference type="SUPFAM" id="SSF51735">
    <property type="entry name" value="NAD(P)-binding Rossmann-fold domains"/>
    <property type="match status" value="1"/>
</dbReference>
<proteinExistence type="inferred from homology"/>
<dbReference type="RefSeq" id="WP_052886868.1">
    <property type="nucleotide sequence ID" value="NZ_CP007493.1"/>
</dbReference>
<dbReference type="CDD" id="cd05311">
    <property type="entry name" value="NAD_bind_2_malic_enz"/>
    <property type="match status" value="1"/>
</dbReference>
<dbReference type="Gene3D" id="3.40.50.10380">
    <property type="entry name" value="Malic enzyme, N-terminal domain"/>
    <property type="match status" value="1"/>
</dbReference>
<sequence>MSQVQKDWAALAEKFHRQYGGKIEISLKAPITTLDDFSIWYTPGVAEPSKRIYQGGEDLSFEYTWRWNAAAVISDGSRVLGLGDIGPAAGLPVMEGKAMLFKYLGGVDAFPLVIREKDPDKFIYIVKSLEPSFGAVNLEDIASPKCFYILEKLQQMLDIFVWHDDQQGTSLVVMAGLLNALKLTGRKIENTRFVIFGTGAANISNYKYLKAFGARPDNIIAIDIKGVLHRERPDLEQMKRENPWEYQIAVETNPENIKEIPKAFEGADVVIAFSKPGPGVIKKEWISRMNKDPIVIAGANPVPEIWPWEAKEAGAKIVATGRTDLPNQLNNSLGFPAVFRGVLTVRARKMTDELLLAAATAIAKYTEETGMHEERIIGTMEETELYVREAIAVAERAMELGLARRKLSRSELEKEIRELVERPKKMTKALLDSGLIKPMDQLGNIPQQR</sequence>
<evidence type="ECO:0000259" key="4">
    <source>
        <dbReference type="SMART" id="SM01274"/>
    </source>
</evidence>
<keyword evidence="2 5" id="KW-0560">Oxidoreductase</keyword>
<evidence type="ECO:0000259" key="3">
    <source>
        <dbReference type="SMART" id="SM00919"/>
    </source>
</evidence>
<dbReference type="GO" id="GO:0004473">
    <property type="term" value="F:malate dehydrogenase (decarboxylating) (NADP+) activity"/>
    <property type="evidence" value="ECO:0007669"/>
    <property type="project" value="UniProtKB-EC"/>
</dbReference>
<dbReference type="InterPro" id="IPR051674">
    <property type="entry name" value="Malate_Decarboxylase"/>
</dbReference>
<dbReference type="EC" id="1.1.1.40" evidence="5"/>
<dbReference type="SUPFAM" id="SSF53223">
    <property type="entry name" value="Aminoacid dehydrogenase-like, N-terminal domain"/>
    <property type="match status" value="1"/>
</dbReference>
<name>A0A3G1A7C2_9CREN</name>
<dbReference type="Pfam" id="PF00390">
    <property type="entry name" value="malic"/>
    <property type="match status" value="2"/>
</dbReference>
<dbReference type="PANTHER" id="PTHR43237">
    <property type="entry name" value="NADP-DEPENDENT MALIC ENZYME"/>
    <property type="match status" value="1"/>
</dbReference>
<feature type="domain" description="Malic enzyme NAD-binding" evidence="3">
    <location>
        <begin position="166"/>
        <end position="398"/>
    </location>
</feature>
<dbReference type="GO" id="GO:0051287">
    <property type="term" value="F:NAD binding"/>
    <property type="evidence" value="ECO:0007669"/>
    <property type="project" value="InterPro"/>
</dbReference>
<dbReference type="InterPro" id="IPR012302">
    <property type="entry name" value="Malic_NAD-bd"/>
</dbReference>
<reference evidence="6" key="1">
    <citation type="book" date="2010" name="EXTREMOPHILES" publisher="0:0-0">
        <title>Complete genome sequences of ten hyperthermophilic archaea reveal their metabolic capabilities and possible ecological roles.</title>
        <editorList>
            <person name="?"/>
        </editorList>
        <authorList>
            <person name="Ravin N.V."/>
            <person name="Mardanov A.V."/>
            <person name="Bonch-Osmolovskaya E.A."/>
            <person name="Skryabin K.G."/>
        </authorList>
    </citation>
    <scope>NUCLEOTIDE SEQUENCE [LARGE SCALE GENOMIC DNA]</scope>
    <source>
        <strain evidence="6">1505</strain>
    </source>
</reference>
<organism evidence="5 6">
    <name type="scientific">Thermofilum adornatum 1505</name>
    <dbReference type="NCBI Taxonomy" id="697581"/>
    <lineage>
        <taxon>Archaea</taxon>
        <taxon>Thermoproteota</taxon>
        <taxon>Thermoprotei</taxon>
        <taxon>Thermofilales</taxon>
        <taxon>Thermofilaceae</taxon>
        <taxon>Thermofilum</taxon>
    </lineage>
</organism>
<protein>
    <submittedName>
        <fullName evidence="5">Malate dehydrogenase</fullName>
        <ecNumber evidence="5">1.1.1.40</ecNumber>
    </submittedName>
</protein>
<accession>A0A3G1A7C2</accession>
<dbReference type="SMART" id="SM01274">
    <property type="entry name" value="malic"/>
    <property type="match status" value="1"/>
</dbReference>
<dbReference type="KEGG" id="tcb:TCARB_0965"/>
<dbReference type="InterPro" id="IPR036291">
    <property type="entry name" value="NAD(P)-bd_dom_sf"/>
</dbReference>
<dbReference type="InterPro" id="IPR012301">
    <property type="entry name" value="Malic_N_dom"/>
</dbReference>
<gene>
    <name evidence="5" type="ORF">TCARB_0965</name>
</gene>
<dbReference type="Pfam" id="PF03949">
    <property type="entry name" value="Malic_M"/>
    <property type="match status" value="1"/>
</dbReference>
<dbReference type="GeneID" id="25406384"/>
<dbReference type="PANTHER" id="PTHR43237:SF4">
    <property type="entry name" value="NADP-DEPENDENT MALIC ENZYME"/>
    <property type="match status" value="1"/>
</dbReference>
<dbReference type="STRING" id="697581.TCARB_0965"/>
<evidence type="ECO:0000313" key="5">
    <source>
        <dbReference type="EMBL" id="AJB42015.1"/>
    </source>
</evidence>
<dbReference type="InterPro" id="IPR037062">
    <property type="entry name" value="Malic_N_dom_sf"/>
</dbReference>
<dbReference type="Gene3D" id="3.40.50.720">
    <property type="entry name" value="NAD(P)-binding Rossmann-like Domain"/>
    <property type="match status" value="1"/>
</dbReference>
<comment type="similarity">
    <text evidence="1">Belongs to the malic enzymes family.</text>
</comment>
<dbReference type="InterPro" id="IPR045213">
    <property type="entry name" value="Malic_NAD-bd_bact_type"/>
</dbReference>